<gene>
    <name evidence="1" type="ORF">TSPGSL018_29712</name>
</gene>
<feature type="non-terminal residue" evidence="1">
    <location>
        <position position="1"/>
    </location>
</feature>
<organism evidence="1">
    <name type="scientific">Tetraselmis sp. GSL018</name>
    <dbReference type="NCBI Taxonomy" id="582737"/>
    <lineage>
        <taxon>Eukaryota</taxon>
        <taxon>Viridiplantae</taxon>
        <taxon>Chlorophyta</taxon>
        <taxon>core chlorophytes</taxon>
        <taxon>Chlorodendrophyceae</taxon>
        <taxon>Chlorodendrales</taxon>
        <taxon>Chlorodendraceae</taxon>
        <taxon>Tetraselmis</taxon>
    </lineage>
</organism>
<evidence type="ECO:0000313" key="1">
    <source>
        <dbReference type="EMBL" id="JAC60131.1"/>
    </source>
</evidence>
<protein>
    <submittedName>
        <fullName evidence="1">Uncharacterized protein</fullName>
    </submittedName>
</protein>
<sequence>DSLLAEEHTNRSPGFVAEIGSNLVKSEWFRIQDKDTISKTRQGSNFKTIKEIENYDPNKGGASSSTVRIDEESVWRFMYSQRKDDKIWKHIAEATFPIRWAAARDKSMEKSALSELRKTTKESVLESVDQ</sequence>
<dbReference type="EMBL" id="GBEZ01027145">
    <property type="protein sequence ID" value="JAC60131.1"/>
    <property type="molecule type" value="Transcribed_RNA"/>
</dbReference>
<feature type="non-terminal residue" evidence="1">
    <location>
        <position position="130"/>
    </location>
</feature>
<reference evidence="1" key="1">
    <citation type="submission" date="2014-05" db="EMBL/GenBank/DDBJ databases">
        <title>The transcriptome of the halophilic microalga Tetraselmis sp. GSL018 isolated from the Great Salt Lake, Utah.</title>
        <authorList>
            <person name="Jinkerson R.E."/>
            <person name="D'Adamo S."/>
            <person name="Posewitz M.C."/>
        </authorList>
    </citation>
    <scope>NUCLEOTIDE SEQUENCE</scope>
    <source>
        <strain evidence="1">GSL018</strain>
    </source>
</reference>
<dbReference type="AlphaFoldDB" id="A0A061QP63"/>
<accession>A0A061QP63</accession>
<name>A0A061QP63_9CHLO</name>
<proteinExistence type="predicted"/>